<evidence type="ECO:0000256" key="8">
    <source>
        <dbReference type="ARBA" id="ARBA00022989"/>
    </source>
</evidence>
<dbReference type="GeneID" id="106473809"/>
<dbReference type="PANTHER" id="PTHR12413:SF1">
    <property type="entry name" value="DOLICHYL PYROPHOSPHATE MAN9GLCNAC2 ALPHA-1,3-GLUCOSYLTRANSFERASE"/>
    <property type="match status" value="1"/>
</dbReference>
<feature type="transmembrane region" description="Helical" evidence="10">
    <location>
        <begin position="303"/>
        <end position="323"/>
    </location>
</feature>
<organism evidence="11 12">
    <name type="scientific">Limulus polyphemus</name>
    <name type="common">Atlantic horseshoe crab</name>
    <dbReference type="NCBI Taxonomy" id="6850"/>
    <lineage>
        <taxon>Eukaryota</taxon>
        <taxon>Metazoa</taxon>
        <taxon>Ecdysozoa</taxon>
        <taxon>Arthropoda</taxon>
        <taxon>Chelicerata</taxon>
        <taxon>Merostomata</taxon>
        <taxon>Xiphosura</taxon>
        <taxon>Limulidae</taxon>
        <taxon>Limulus</taxon>
    </lineage>
</organism>
<dbReference type="Proteomes" id="UP000694941">
    <property type="component" value="Unplaced"/>
</dbReference>
<keyword evidence="5 10" id="KW-0808">Transferase</keyword>
<dbReference type="EC" id="2.4.1.-" evidence="10"/>
<comment type="subcellular location">
    <subcellularLocation>
        <location evidence="1 10">Endoplasmic reticulum membrane</location>
        <topology evidence="1 10">Multi-pass membrane protein</topology>
    </subcellularLocation>
</comment>
<protein>
    <recommendedName>
        <fullName evidence="10">Alpha-1,3-glucosyltransferase</fullName>
        <ecNumber evidence="10">2.4.1.-</ecNumber>
    </recommendedName>
</protein>
<comment type="pathway">
    <text evidence="2 10">Protein modification; protein glycosylation.</text>
</comment>
<keyword evidence="6 10" id="KW-0812">Transmembrane</keyword>
<evidence type="ECO:0000256" key="1">
    <source>
        <dbReference type="ARBA" id="ARBA00004477"/>
    </source>
</evidence>
<comment type="similarity">
    <text evidence="3 10">Belongs to the ALG6/ALG8 glucosyltransferase family.</text>
</comment>
<feature type="transmembrane region" description="Helical" evidence="10">
    <location>
        <begin position="381"/>
        <end position="399"/>
    </location>
</feature>
<evidence type="ECO:0000256" key="3">
    <source>
        <dbReference type="ARBA" id="ARBA00008715"/>
    </source>
</evidence>
<feature type="transmembrane region" description="Helical" evidence="10">
    <location>
        <begin position="236"/>
        <end position="254"/>
    </location>
</feature>
<keyword evidence="7 10" id="KW-0256">Endoplasmic reticulum</keyword>
<keyword evidence="9 10" id="KW-0472">Membrane</keyword>
<dbReference type="InterPro" id="IPR004856">
    <property type="entry name" value="Glyco_trans_ALG6/ALG8"/>
</dbReference>
<sequence length="466" mass="53208">MGLVESAVDDALYFGVLLALFLRWCISLYPYSGAGKPPMFGDYEAQRHWMEITVNLPVEDWYKNTTKNDLLYWGLDYPPLTAYHSLLCGYVAKWINSSWTELFWSRGLETYHHKLFMRATVAVADILVYFPPVILYWIFCKHPSRPRDKAICATLMLLVPGLILIDHGHFQYNCVSLGLTLWAILFLSQGYDLLGAAFFVFALNYKHMELYHALPFFCYLLGTCNRKKFLEGILKVLLLGAVVIGTTALCWAPFLTKLDTSLQVLRRLFPFDRGLYEDKVANFWCALSVAVKLKSRFSIPSLAYISGFTTMIAMIPSSLHLLARPTLQGFKISSLFPLLLKDGLVIPFFCLLLLYLVIVFKAYGHMSLGFRDGWKQRVKTLMFVFSVTGCGILTVVHLAVAPPSRYPDLHPVLNCLYSFSHYLMFTVYFHKLQFCATDESITAKEQFTKLKIFPSSCSSKTKLKVE</sequence>
<evidence type="ECO:0000256" key="6">
    <source>
        <dbReference type="ARBA" id="ARBA00022692"/>
    </source>
</evidence>
<dbReference type="PANTHER" id="PTHR12413">
    <property type="entry name" value="DOLICHYL GLYCOSYLTRANSFERASE"/>
    <property type="match status" value="1"/>
</dbReference>
<gene>
    <name evidence="12" type="primary">LOC106473809</name>
</gene>
<evidence type="ECO:0000313" key="11">
    <source>
        <dbReference type="Proteomes" id="UP000694941"/>
    </source>
</evidence>
<feature type="transmembrane region" description="Helical" evidence="10">
    <location>
        <begin position="343"/>
        <end position="360"/>
    </location>
</feature>
<feature type="transmembrane region" description="Helical" evidence="10">
    <location>
        <begin position="115"/>
        <end position="138"/>
    </location>
</feature>
<keyword evidence="4 10" id="KW-0328">Glycosyltransferase</keyword>
<reference evidence="12" key="1">
    <citation type="submission" date="2025-08" db="UniProtKB">
        <authorList>
            <consortium name="RefSeq"/>
        </authorList>
    </citation>
    <scope>IDENTIFICATION</scope>
    <source>
        <tissue evidence="12">Muscle</tissue>
    </source>
</reference>
<name>A0ABM1TPU6_LIMPO</name>
<dbReference type="Pfam" id="PF03155">
    <property type="entry name" value="Alg6_Alg8"/>
    <property type="match status" value="1"/>
</dbReference>
<feature type="transmembrane region" description="Helical" evidence="10">
    <location>
        <begin position="150"/>
        <end position="170"/>
    </location>
</feature>
<evidence type="ECO:0000313" key="12">
    <source>
        <dbReference type="RefSeq" id="XP_022257902.1"/>
    </source>
</evidence>
<evidence type="ECO:0000256" key="4">
    <source>
        <dbReference type="ARBA" id="ARBA00022676"/>
    </source>
</evidence>
<evidence type="ECO:0000256" key="9">
    <source>
        <dbReference type="ARBA" id="ARBA00023136"/>
    </source>
</evidence>
<keyword evidence="11" id="KW-1185">Reference proteome</keyword>
<evidence type="ECO:0000256" key="2">
    <source>
        <dbReference type="ARBA" id="ARBA00004922"/>
    </source>
</evidence>
<evidence type="ECO:0000256" key="7">
    <source>
        <dbReference type="ARBA" id="ARBA00022824"/>
    </source>
</evidence>
<feature type="transmembrane region" description="Helical" evidence="10">
    <location>
        <begin position="12"/>
        <end position="31"/>
    </location>
</feature>
<evidence type="ECO:0000256" key="10">
    <source>
        <dbReference type="RuleBase" id="RU363110"/>
    </source>
</evidence>
<dbReference type="RefSeq" id="XP_022257902.1">
    <property type="nucleotide sequence ID" value="XM_022402194.1"/>
</dbReference>
<evidence type="ECO:0000256" key="5">
    <source>
        <dbReference type="ARBA" id="ARBA00022679"/>
    </source>
</evidence>
<proteinExistence type="inferred from homology"/>
<keyword evidence="8 10" id="KW-1133">Transmembrane helix</keyword>
<accession>A0ABM1TPU6</accession>
<feature type="transmembrane region" description="Helical" evidence="10">
    <location>
        <begin position="182"/>
        <end position="203"/>
    </location>
</feature>